<dbReference type="PANTHER" id="PTHR10434:SF9">
    <property type="entry name" value="PHOSPHOLIPID_GLYCEROL ACYLTRANSFERASE DOMAIN-CONTAINING PROTEIN"/>
    <property type="match status" value="1"/>
</dbReference>
<dbReference type="PANTHER" id="PTHR10434">
    <property type="entry name" value="1-ACYL-SN-GLYCEROL-3-PHOSPHATE ACYLTRANSFERASE"/>
    <property type="match status" value="1"/>
</dbReference>
<dbReference type="InterPro" id="IPR002123">
    <property type="entry name" value="Plipid/glycerol_acylTrfase"/>
</dbReference>
<dbReference type="RefSeq" id="WP_350259027.1">
    <property type="nucleotide sequence ID" value="NZ_CP138335.1"/>
</dbReference>
<dbReference type="KEGG" id="sapp:SAC06_04535"/>
<dbReference type="AlphaFoldDB" id="A0AAU7V9X5"/>
<sequence>MSFRRFFSGLFFRFTKWNLVVEQGIPQNGAILVGAPHTSNWDFFLMLAIAGQTGMRYKWLGKNSLFQGPLAPILRALGGISVDRSASTGMVGQLVEQMRNSSGEVLAITPKGTRSKREYWHSGFYRIAEESGLPLILCFVDSKTNTTGLGPIMAVTGDVHADMEKIRAFYAGKEGIRPELTSVPRLRSEEA</sequence>
<dbReference type="SUPFAM" id="SSF69593">
    <property type="entry name" value="Glycerol-3-phosphate (1)-acyltransferase"/>
    <property type="match status" value="1"/>
</dbReference>
<evidence type="ECO:0000256" key="1">
    <source>
        <dbReference type="ARBA" id="ARBA00022679"/>
    </source>
</evidence>
<dbReference type="Pfam" id="PF01553">
    <property type="entry name" value="Acyltransferase"/>
    <property type="match status" value="1"/>
</dbReference>
<evidence type="ECO:0000313" key="4">
    <source>
        <dbReference type="EMBL" id="XBW08827.1"/>
    </source>
</evidence>
<evidence type="ECO:0000256" key="2">
    <source>
        <dbReference type="ARBA" id="ARBA00023315"/>
    </source>
</evidence>
<reference evidence="4" key="1">
    <citation type="submission" date="2023-11" db="EMBL/GenBank/DDBJ databases">
        <title>Scrofimicrobium hongkongense sp. nov., isolated from a patient with peritonitis.</title>
        <authorList>
            <person name="Lao H.Y."/>
            <person name="Wong A.Y.P."/>
            <person name="Ng T.L."/>
            <person name="Wong R.Y.L."/>
            <person name="Yau M.C.Y."/>
            <person name="Lam J.Y.W."/>
            <person name="Siu G.K.H."/>
        </authorList>
    </citation>
    <scope>NUCLEOTIDE SEQUENCE</scope>
    <source>
        <strain evidence="4">R131</strain>
    </source>
</reference>
<feature type="domain" description="Phospholipid/glycerol acyltransferase" evidence="3">
    <location>
        <begin position="31"/>
        <end position="143"/>
    </location>
</feature>
<dbReference type="GO" id="GO:0006654">
    <property type="term" value="P:phosphatidic acid biosynthetic process"/>
    <property type="evidence" value="ECO:0007669"/>
    <property type="project" value="TreeGrafter"/>
</dbReference>
<dbReference type="EMBL" id="CP138335">
    <property type="protein sequence ID" value="XBW08827.1"/>
    <property type="molecule type" value="Genomic_DNA"/>
</dbReference>
<keyword evidence="2 4" id="KW-0012">Acyltransferase</keyword>
<evidence type="ECO:0000259" key="3">
    <source>
        <dbReference type="SMART" id="SM00563"/>
    </source>
</evidence>
<dbReference type="GO" id="GO:0003841">
    <property type="term" value="F:1-acylglycerol-3-phosphate O-acyltransferase activity"/>
    <property type="evidence" value="ECO:0007669"/>
    <property type="project" value="TreeGrafter"/>
</dbReference>
<accession>A0AAU7V9X5</accession>
<protein>
    <submittedName>
        <fullName evidence="4">1-acyl-sn-glycerol-3-phosphate acyltransferase</fullName>
    </submittedName>
</protein>
<keyword evidence="1" id="KW-0808">Transferase</keyword>
<gene>
    <name evidence="4" type="ORF">SAC06_04535</name>
</gene>
<proteinExistence type="predicted"/>
<name>A0AAU7V9X5_9ACTO</name>
<organism evidence="4">
    <name type="scientific">Scrofimicrobium appendicitidis</name>
    <dbReference type="NCBI Taxonomy" id="3079930"/>
    <lineage>
        <taxon>Bacteria</taxon>
        <taxon>Bacillati</taxon>
        <taxon>Actinomycetota</taxon>
        <taxon>Actinomycetes</taxon>
        <taxon>Actinomycetales</taxon>
        <taxon>Actinomycetaceae</taxon>
        <taxon>Scrofimicrobium</taxon>
    </lineage>
</organism>
<dbReference type="SMART" id="SM00563">
    <property type="entry name" value="PlsC"/>
    <property type="match status" value="1"/>
</dbReference>